<protein>
    <submittedName>
        <fullName evidence="3">Teicoplanin resistance protein VanZ</fullName>
    </submittedName>
</protein>
<dbReference type="Proteomes" id="UP001321763">
    <property type="component" value="Chromosome"/>
</dbReference>
<reference evidence="3 4" key="1">
    <citation type="submission" date="2022-09" db="EMBL/GenBank/DDBJ databases">
        <title>complete genome sequences of Clostridium tetani str. KHSU-234311-028 isolated from soil.</title>
        <authorList>
            <person name="Sekizuka T."/>
            <person name="Shitada C."/>
            <person name="Takahashi M."/>
            <person name="Kuroda M."/>
        </authorList>
    </citation>
    <scope>NUCLEOTIDE SEQUENCE [LARGE SCALE GENOMIC DNA]</scope>
    <source>
        <strain evidence="3 4">KHSU-234311-028</strain>
    </source>
</reference>
<feature type="transmembrane region" description="Helical" evidence="1">
    <location>
        <begin position="41"/>
        <end position="65"/>
    </location>
</feature>
<dbReference type="NCBIfam" id="NF037970">
    <property type="entry name" value="vanZ_1"/>
    <property type="match status" value="1"/>
</dbReference>
<keyword evidence="1" id="KW-1133">Transmembrane helix</keyword>
<feature type="transmembrane region" description="Helical" evidence="1">
    <location>
        <begin position="12"/>
        <end position="29"/>
    </location>
</feature>
<dbReference type="InterPro" id="IPR016747">
    <property type="entry name" value="Phosphotransbutyrylase"/>
</dbReference>
<evidence type="ECO:0000259" key="2">
    <source>
        <dbReference type="Pfam" id="PF04892"/>
    </source>
</evidence>
<keyword evidence="1" id="KW-0812">Transmembrane</keyword>
<dbReference type="InterPro" id="IPR006976">
    <property type="entry name" value="VanZ-like"/>
</dbReference>
<gene>
    <name evidence="3" type="ORF">K234311028_03340</name>
</gene>
<proteinExistence type="predicted"/>
<dbReference type="EMBL" id="AP026818">
    <property type="protein sequence ID" value="BDR80088.1"/>
    <property type="molecule type" value="Genomic_DNA"/>
</dbReference>
<evidence type="ECO:0000313" key="4">
    <source>
        <dbReference type="Proteomes" id="UP001321763"/>
    </source>
</evidence>
<dbReference type="Pfam" id="PF04892">
    <property type="entry name" value="VanZ"/>
    <property type="match status" value="1"/>
</dbReference>
<dbReference type="PIRSF" id="PIRSF019083">
    <property type="entry name" value="UCP019083_VanZ"/>
    <property type="match status" value="1"/>
</dbReference>
<dbReference type="AlphaFoldDB" id="A0ABC8EA79"/>
<feature type="domain" description="VanZ-like" evidence="2">
    <location>
        <begin position="15"/>
        <end position="143"/>
    </location>
</feature>
<accession>A0ABC8EA79</accession>
<keyword evidence="1" id="KW-0472">Membrane</keyword>
<name>A0ABC8EA79_CLOTA</name>
<organism evidence="3 4">
    <name type="scientific">Clostridium tetani</name>
    <dbReference type="NCBI Taxonomy" id="1513"/>
    <lineage>
        <taxon>Bacteria</taxon>
        <taxon>Bacillati</taxon>
        <taxon>Bacillota</taxon>
        <taxon>Clostridia</taxon>
        <taxon>Eubacteriales</taxon>
        <taxon>Clostridiaceae</taxon>
        <taxon>Clostridium</taxon>
    </lineage>
</organism>
<evidence type="ECO:0000256" key="1">
    <source>
        <dbReference type="SAM" id="Phobius"/>
    </source>
</evidence>
<evidence type="ECO:0000313" key="3">
    <source>
        <dbReference type="EMBL" id="BDR80088.1"/>
    </source>
</evidence>
<sequence length="150" mass="16927">MMNISKNCKKVFKYILVIVWMVIIFKFSSDPGEISDGKSGLIVEVINSLGINMSSILGNCANFIIRKTAHMGEYFILTLLLIVALKEDFNLGKNCWISILVTFLYACSDEIHQRFVPGRCGQFSDVLIDLFGGILAIHIVKVFNNFKKQK</sequence>